<dbReference type="EMBL" id="GGEC01092480">
    <property type="protein sequence ID" value="MBX72964.1"/>
    <property type="molecule type" value="Transcribed_RNA"/>
</dbReference>
<protein>
    <submittedName>
        <fullName evidence="1">DNA excision repair protein ERCC-1</fullName>
    </submittedName>
</protein>
<evidence type="ECO:0000313" key="1">
    <source>
        <dbReference type="EMBL" id="MBX72964.1"/>
    </source>
</evidence>
<reference evidence="1" key="1">
    <citation type="submission" date="2018-02" db="EMBL/GenBank/DDBJ databases">
        <title>Rhizophora mucronata_Transcriptome.</title>
        <authorList>
            <person name="Meera S.P."/>
            <person name="Sreeshan A."/>
            <person name="Augustine A."/>
        </authorList>
    </citation>
    <scope>NUCLEOTIDE SEQUENCE</scope>
    <source>
        <tissue evidence="1">Leaf</tissue>
    </source>
</reference>
<sequence>MQFLQATGRRETTYLNISEL</sequence>
<accession>A0A2P2R1H3</accession>
<organism evidence="1">
    <name type="scientific">Rhizophora mucronata</name>
    <name type="common">Asiatic mangrove</name>
    <dbReference type="NCBI Taxonomy" id="61149"/>
    <lineage>
        <taxon>Eukaryota</taxon>
        <taxon>Viridiplantae</taxon>
        <taxon>Streptophyta</taxon>
        <taxon>Embryophyta</taxon>
        <taxon>Tracheophyta</taxon>
        <taxon>Spermatophyta</taxon>
        <taxon>Magnoliopsida</taxon>
        <taxon>eudicotyledons</taxon>
        <taxon>Gunneridae</taxon>
        <taxon>Pentapetalae</taxon>
        <taxon>rosids</taxon>
        <taxon>fabids</taxon>
        <taxon>Malpighiales</taxon>
        <taxon>Rhizophoraceae</taxon>
        <taxon>Rhizophora</taxon>
    </lineage>
</organism>
<name>A0A2P2R1H3_RHIMU</name>
<dbReference type="AlphaFoldDB" id="A0A2P2R1H3"/>
<proteinExistence type="predicted"/>